<dbReference type="CDD" id="cd02248">
    <property type="entry name" value="Peptidase_C1A"/>
    <property type="match status" value="1"/>
</dbReference>
<dbReference type="HOGENOM" id="CLU_012184_1_0_1"/>
<keyword evidence="2" id="KW-1015">Disulfide bond</keyword>
<dbReference type="PANTHER" id="PTHR12411">
    <property type="entry name" value="CYSTEINE PROTEASE FAMILY C1-RELATED"/>
    <property type="match status" value="1"/>
</dbReference>
<reference evidence="6" key="1">
    <citation type="journal article" date="2009" name="Rice">
        <title>De Novo Next Generation Sequencing of Plant Genomes.</title>
        <authorList>
            <person name="Rounsley S."/>
            <person name="Marri P.R."/>
            <person name="Yu Y."/>
            <person name="He R."/>
            <person name="Sisneros N."/>
            <person name="Goicoechea J.L."/>
            <person name="Lee S.J."/>
            <person name="Angelova A."/>
            <person name="Kudrna D."/>
            <person name="Luo M."/>
            <person name="Affourtit J."/>
            <person name="Desany B."/>
            <person name="Knight J."/>
            <person name="Niazi F."/>
            <person name="Egholm M."/>
            <person name="Wing R.A."/>
        </authorList>
    </citation>
    <scope>NUCLEOTIDE SEQUENCE [LARGE SCALE GENOMIC DNA]</scope>
    <source>
        <strain evidence="6">cv. IRGC 105608</strain>
    </source>
</reference>
<dbReference type="SUPFAM" id="SSF54001">
    <property type="entry name" value="Cysteine proteinases"/>
    <property type="match status" value="1"/>
</dbReference>
<sequence>MRKSLVVLFGVVVAAMAVQAEQVPFTDKDLETEESMWNLYERWRAVYASPSGDLAYKISRFEVFKKNARYVSESNKKKGMTYKLGLNKFSDMTMEEFTAKYTGARPGPLAGLERTTTSTASRASVASDVPSSWDWRDYGAVTPVKDQKNCSCCWAFSVVAAVESINKIKTGELLTLSEQQVLDCSGAGDCKWGYPKSAFDYAIKTGITEDSNRQPPYYPPTRPGRTCANLTL</sequence>
<dbReference type="InterPro" id="IPR038765">
    <property type="entry name" value="Papain-like_cys_pep_sf"/>
</dbReference>
<dbReference type="Gene3D" id="3.90.70.10">
    <property type="entry name" value="Cysteine proteinases"/>
    <property type="match status" value="1"/>
</dbReference>
<dbReference type="Gramene" id="OBART09G19840.1">
    <property type="protein sequence ID" value="OBART09G19840.1"/>
    <property type="gene ID" value="OBART09G19840"/>
</dbReference>
<evidence type="ECO:0000259" key="5">
    <source>
        <dbReference type="SMART" id="SM00848"/>
    </source>
</evidence>
<dbReference type="InterPro" id="IPR039417">
    <property type="entry name" value="Peptidase_C1A_papain-like"/>
</dbReference>
<dbReference type="InterPro" id="IPR013128">
    <property type="entry name" value="Peptidase_C1A"/>
</dbReference>
<proteinExistence type="inferred from homology"/>
<dbReference type="InterPro" id="IPR000668">
    <property type="entry name" value="Peptidase_C1A_C"/>
</dbReference>
<dbReference type="eggNOG" id="KOG1543">
    <property type="taxonomic scope" value="Eukaryota"/>
</dbReference>
<reference evidence="6" key="2">
    <citation type="submission" date="2015-03" db="UniProtKB">
        <authorList>
            <consortium name="EnsemblPlants"/>
        </authorList>
    </citation>
    <scope>IDENTIFICATION</scope>
</reference>
<dbReference type="GO" id="GO:0006508">
    <property type="term" value="P:proteolysis"/>
    <property type="evidence" value="ECO:0007669"/>
    <property type="project" value="InterPro"/>
</dbReference>
<dbReference type="SMART" id="SM00645">
    <property type="entry name" value="Pept_C1"/>
    <property type="match status" value="1"/>
</dbReference>
<comment type="similarity">
    <text evidence="1">Belongs to the peptidase C1 family.</text>
</comment>
<dbReference type="Pfam" id="PF00112">
    <property type="entry name" value="Peptidase_C1"/>
    <property type="match status" value="1"/>
</dbReference>
<dbReference type="EnsemblPlants" id="OBART09G19840.1">
    <property type="protein sequence ID" value="OBART09G19840.1"/>
    <property type="gene ID" value="OBART09G19840"/>
</dbReference>
<name>A0A0D3HA47_9ORYZ</name>
<evidence type="ECO:0000259" key="4">
    <source>
        <dbReference type="SMART" id="SM00645"/>
    </source>
</evidence>
<keyword evidence="3" id="KW-0732">Signal</keyword>
<evidence type="ECO:0008006" key="8">
    <source>
        <dbReference type="Google" id="ProtNLM"/>
    </source>
</evidence>
<evidence type="ECO:0000313" key="7">
    <source>
        <dbReference type="Proteomes" id="UP000026960"/>
    </source>
</evidence>
<evidence type="ECO:0000313" key="6">
    <source>
        <dbReference type="EnsemblPlants" id="OBART09G19840.1"/>
    </source>
</evidence>
<dbReference type="Proteomes" id="UP000026960">
    <property type="component" value="Chromosome 9"/>
</dbReference>
<feature type="signal peptide" evidence="3">
    <location>
        <begin position="1"/>
        <end position="20"/>
    </location>
</feature>
<dbReference type="InterPro" id="IPR013201">
    <property type="entry name" value="Prot_inhib_I29"/>
</dbReference>
<accession>A0A0D3HA47</accession>
<dbReference type="Pfam" id="PF08246">
    <property type="entry name" value="Inhibitor_I29"/>
    <property type="match status" value="1"/>
</dbReference>
<dbReference type="AlphaFoldDB" id="A0A0D3HA47"/>
<dbReference type="PaxDb" id="65489-OBART09G19840.1"/>
<feature type="domain" description="Cathepsin propeptide inhibitor" evidence="5">
    <location>
        <begin position="40"/>
        <end position="97"/>
    </location>
</feature>
<evidence type="ECO:0000256" key="1">
    <source>
        <dbReference type="ARBA" id="ARBA00008455"/>
    </source>
</evidence>
<dbReference type="GO" id="GO:0008234">
    <property type="term" value="F:cysteine-type peptidase activity"/>
    <property type="evidence" value="ECO:0007669"/>
    <property type="project" value="InterPro"/>
</dbReference>
<feature type="chain" id="PRO_5018614386" description="Cathepsin propeptide inhibitor domain-containing protein" evidence="3">
    <location>
        <begin position="21"/>
        <end position="232"/>
    </location>
</feature>
<keyword evidence="7" id="KW-1185">Reference proteome</keyword>
<evidence type="ECO:0000256" key="2">
    <source>
        <dbReference type="ARBA" id="ARBA00023157"/>
    </source>
</evidence>
<feature type="domain" description="Peptidase C1A papain C-terminal" evidence="4">
    <location>
        <begin position="129"/>
        <end position="232"/>
    </location>
</feature>
<organism evidence="6">
    <name type="scientific">Oryza barthii</name>
    <dbReference type="NCBI Taxonomy" id="65489"/>
    <lineage>
        <taxon>Eukaryota</taxon>
        <taxon>Viridiplantae</taxon>
        <taxon>Streptophyta</taxon>
        <taxon>Embryophyta</taxon>
        <taxon>Tracheophyta</taxon>
        <taxon>Spermatophyta</taxon>
        <taxon>Magnoliopsida</taxon>
        <taxon>Liliopsida</taxon>
        <taxon>Poales</taxon>
        <taxon>Poaceae</taxon>
        <taxon>BOP clade</taxon>
        <taxon>Oryzoideae</taxon>
        <taxon>Oryzeae</taxon>
        <taxon>Oryzinae</taxon>
        <taxon>Oryza</taxon>
    </lineage>
</organism>
<dbReference type="SMART" id="SM00848">
    <property type="entry name" value="Inhibitor_I29"/>
    <property type="match status" value="1"/>
</dbReference>
<protein>
    <recommendedName>
        <fullName evidence="8">Cathepsin propeptide inhibitor domain-containing protein</fullName>
    </recommendedName>
</protein>
<dbReference type="STRING" id="65489.A0A0D3HA47"/>
<evidence type="ECO:0000256" key="3">
    <source>
        <dbReference type="SAM" id="SignalP"/>
    </source>
</evidence>